<dbReference type="Gene3D" id="1.10.510.10">
    <property type="entry name" value="Transferase(Phosphotransferase) domain 1"/>
    <property type="match status" value="1"/>
</dbReference>
<organism evidence="6 7">
    <name type="scientific">Roseateles paludis</name>
    <dbReference type="NCBI Taxonomy" id="3145238"/>
    <lineage>
        <taxon>Bacteria</taxon>
        <taxon>Pseudomonadati</taxon>
        <taxon>Pseudomonadota</taxon>
        <taxon>Betaproteobacteria</taxon>
        <taxon>Burkholderiales</taxon>
        <taxon>Sphaerotilaceae</taxon>
        <taxon>Roseateles</taxon>
    </lineage>
</organism>
<dbReference type="GO" id="GO:0004674">
    <property type="term" value="F:protein serine/threonine kinase activity"/>
    <property type="evidence" value="ECO:0007669"/>
    <property type="project" value="UniProtKB-EC"/>
</dbReference>
<keyword evidence="7" id="KW-1185">Reference proteome</keyword>
<keyword evidence="4" id="KW-0067">ATP-binding</keyword>
<dbReference type="SUPFAM" id="SSF48452">
    <property type="entry name" value="TPR-like"/>
    <property type="match status" value="2"/>
</dbReference>
<keyword evidence="3 6" id="KW-0418">Kinase</keyword>
<accession>A0ABV0G0F3</accession>
<evidence type="ECO:0000256" key="1">
    <source>
        <dbReference type="ARBA" id="ARBA00022679"/>
    </source>
</evidence>
<dbReference type="PANTHER" id="PTHR43289">
    <property type="entry name" value="MITOGEN-ACTIVATED PROTEIN KINASE KINASE KINASE 20-RELATED"/>
    <property type="match status" value="1"/>
</dbReference>
<dbReference type="PROSITE" id="PS50011">
    <property type="entry name" value="PROTEIN_KINASE_DOM"/>
    <property type="match status" value="1"/>
</dbReference>
<dbReference type="InterPro" id="IPR000719">
    <property type="entry name" value="Prot_kinase_dom"/>
</dbReference>
<dbReference type="Gene3D" id="3.30.200.20">
    <property type="entry name" value="Phosphorylase Kinase, domain 1"/>
    <property type="match status" value="1"/>
</dbReference>
<dbReference type="Pfam" id="PF00069">
    <property type="entry name" value="Pkinase"/>
    <property type="match status" value="1"/>
</dbReference>
<feature type="domain" description="Protein kinase" evidence="5">
    <location>
        <begin position="105"/>
        <end position="397"/>
    </location>
</feature>
<evidence type="ECO:0000256" key="4">
    <source>
        <dbReference type="ARBA" id="ARBA00022840"/>
    </source>
</evidence>
<name>A0ABV0G0F3_9BURK</name>
<dbReference type="EMBL" id="JBDPZD010000002">
    <property type="protein sequence ID" value="MEO3691211.1"/>
    <property type="molecule type" value="Genomic_DNA"/>
</dbReference>
<dbReference type="PANTHER" id="PTHR43289:SF34">
    <property type="entry name" value="SERINE_THREONINE-PROTEIN KINASE YBDM-RELATED"/>
    <property type="match status" value="1"/>
</dbReference>
<dbReference type="CDD" id="cd14014">
    <property type="entry name" value="STKc_PknB_like"/>
    <property type="match status" value="1"/>
</dbReference>
<dbReference type="Proteomes" id="UP001495147">
    <property type="component" value="Unassembled WGS sequence"/>
</dbReference>
<dbReference type="RefSeq" id="WP_347704054.1">
    <property type="nucleotide sequence ID" value="NZ_JBDPZD010000002.1"/>
</dbReference>
<reference evidence="6 7" key="1">
    <citation type="submission" date="2024-05" db="EMBL/GenBank/DDBJ databases">
        <title>Roseateles sp. DJS-2-20 16S ribosomal RNA gene Genome sequencing and assembly.</title>
        <authorList>
            <person name="Woo H."/>
        </authorList>
    </citation>
    <scope>NUCLEOTIDE SEQUENCE [LARGE SCALE GENOMIC DNA]</scope>
    <source>
        <strain evidence="6 7">DJS-2-20</strain>
    </source>
</reference>
<sequence length="907" mass="97762">MSEPLPPTDPSQGAAALSPEQWAQISAWFDEGSELPLAEREAWLAQVQLRSVEAAQLMPWLRQMLAAHDERQPDDWLEQGPSLSASADAFDELRGIVAGARVGPWLLHERLGTGGQATVWRASRVDALPAREVALKLPLIHRDGSQLAARFAREREILARLSHPHIAPLYAAGLAPDGTPWLAMELVQGEPLNTWCDSRQLGLTERLKLFQQVVEAVAYAHARLVLHRDLKPAHMLVTPQGEVKLLDFGIAKLLEDGTQPADATELTRAAGRVMTTAYASPEQVRGEPLTTAADLYALGVVLYELVTGHRPYATRLGTSAQLENAIAEGDLIRAADAVTDADASLRSDTRRALVRQLRGDLGAVLDKALQLDPAKRYASAEALAADLDRLLSGHPVQAAQTSRWQRAWKFTRRHRLSVGLSTLAVCSLVGVTTAAVWQAREAQAQRAKAEASLSTTEHFAFFLGDLLGDALAAGSNEPPATIVSRAERMARNEFARNPETLSRVLQAVAQHHGGIGESAQAAKLYEEARTLTQDRAQQQAIACGLGMMLQRMGKPKEAIALMEPVVADPVAEAVSRSNCASYIATIRLNLGDIDGALQAADESWAYWQAMPHPLQQFEGQLLVLKASILMYTPRVAEADALFARAAELMREQSRDQGMSYVATLNNWALANFLAGQLQTAQARHDEMLAAAQRNAGAQGVAPINYLNASTDRLEAGLYPAAAEYYGKTLQAARAWRAVGFAASAQCLGGVALLREGRLKEAQALLAKGLAEPLTDSPSDRIAAGNCKSARAQFALARGDAAEGLALFTDLLSTPKLRDATRSHYLQWRARAHLAAGDAAAARQDAEAALKIARQLQGAQPNSFRTALALDALARVLAAQQDAAAATTRQEADTALAANLAPTHWLRQ</sequence>
<proteinExistence type="predicted"/>
<evidence type="ECO:0000259" key="5">
    <source>
        <dbReference type="PROSITE" id="PS50011"/>
    </source>
</evidence>
<keyword evidence="1 6" id="KW-0808">Transferase</keyword>
<dbReference type="Gene3D" id="1.25.40.10">
    <property type="entry name" value="Tetratricopeptide repeat domain"/>
    <property type="match status" value="2"/>
</dbReference>
<protein>
    <submittedName>
        <fullName evidence="6">Serine/threonine-protein kinase</fullName>
        <ecNumber evidence="6">2.7.11.1</ecNumber>
    </submittedName>
</protein>
<evidence type="ECO:0000313" key="6">
    <source>
        <dbReference type="EMBL" id="MEO3691211.1"/>
    </source>
</evidence>
<dbReference type="InterPro" id="IPR011990">
    <property type="entry name" value="TPR-like_helical_dom_sf"/>
</dbReference>
<evidence type="ECO:0000256" key="2">
    <source>
        <dbReference type="ARBA" id="ARBA00022741"/>
    </source>
</evidence>
<comment type="caution">
    <text evidence="6">The sequence shown here is derived from an EMBL/GenBank/DDBJ whole genome shotgun (WGS) entry which is preliminary data.</text>
</comment>
<dbReference type="EC" id="2.7.11.1" evidence="6"/>
<dbReference type="SUPFAM" id="SSF56112">
    <property type="entry name" value="Protein kinase-like (PK-like)"/>
    <property type="match status" value="1"/>
</dbReference>
<evidence type="ECO:0000313" key="7">
    <source>
        <dbReference type="Proteomes" id="UP001495147"/>
    </source>
</evidence>
<keyword evidence="2" id="KW-0547">Nucleotide-binding</keyword>
<gene>
    <name evidence="6" type="ORF">ABDJ85_06985</name>
</gene>
<dbReference type="InterPro" id="IPR011009">
    <property type="entry name" value="Kinase-like_dom_sf"/>
</dbReference>
<evidence type="ECO:0000256" key="3">
    <source>
        <dbReference type="ARBA" id="ARBA00022777"/>
    </source>
</evidence>